<dbReference type="RefSeq" id="WP_304544170.1">
    <property type="nucleotide sequence ID" value="NZ_JARPTC010000021.1"/>
</dbReference>
<evidence type="ECO:0000313" key="2">
    <source>
        <dbReference type="Proteomes" id="UP001172911"/>
    </source>
</evidence>
<reference evidence="1" key="2">
    <citation type="submission" date="2023-03" db="EMBL/GenBank/DDBJ databases">
        <authorList>
            <person name="Zhang Z."/>
        </authorList>
    </citation>
    <scope>NUCLEOTIDE SEQUENCE</scope>
    <source>
        <strain evidence="1">DSA</strain>
    </source>
</reference>
<sequence>MQKQVVFPAFLGESEMAVVVVIPSIKEDMADIFDRFHSGEEVDYWFSWDLVLTDTGEYLVVLEVDWAQGDGLIVAFTTEMWEFLVLMVQKENLVIMADWNVLEEGAPTLVSEEEFKPYALLIRDVHTGLDKLYDQVKELVSVNDGIEELSNLQLLLEGTNNQNITLH</sequence>
<evidence type="ECO:0000313" key="1">
    <source>
        <dbReference type="EMBL" id="MDO7788331.1"/>
    </source>
</evidence>
<accession>A0AAW7ZH18</accession>
<dbReference type="AlphaFoldDB" id="A0AAW7ZH18"/>
<proteinExistence type="predicted"/>
<dbReference type="EMBL" id="JARPTC010000021">
    <property type="protein sequence ID" value="MDO7788331.1"/>
    <property type="molecule type" value="Genomic_DNA"/>
</dbReference>
<protein>
    <submittedName>
        <fullName evidence="1">Uncharacterized protein</fullName>
    </submittedName>
</protein>
<keyword evidence="2" id="KW-1185">Reference proteome</keyword>
<comment type="caution">
    <text evidence="1">The sequence shown here is derived from an EMBL/GenBank/DDBJ whole genome shotgun (WGS) entry which is preliminary data.</text>
</comment>
<gene>
    <name evidence="1" type="ORF">P6N53_13980</name>
</gene>
<dbReference type="Proteomes" id="UP001172911">
    <property type="component" value="Unassembled WGS sequence"/>
</dbReference>
<reference evidence="1" key="1">
    <citation type="journal article" date="2023" name="J. Hazard. Mater.">
        <title>Anaerobic biodegradation of pyrene and benzo[a]pyrene by a new sulfate-reducing Desulforamulus aquiferis strain DSA.</title>
        <authorList>
            <person name="Zhang Z."/>
            <person name="Sun J."/>
            <person name="Gong X."/>
            <person name="Wang C."/>
            <person name="Wang H."/>
        </authorList>
    </citation>
    <scope>NUCLEOTIDE SEQUENCE</scope>
    <source>
        <strain evidence="1">DSA</strain>
    </source>
</reference>
<organism evidence="1 2">
    <name type="scientific">Desulforamulus aquiferis</name>
    <dbReference type="NCBI Taxonomy" id="1397668"/>
    <lineage>
        <taxon>Bacteria</taxon>
        <taxon>Bacillati</taxon>
        <taxon>Bacillota</taxon>
        <taxon>Clostridia</taxon>
        <taxon>Eubacteriales</taxon>
        <taxon>Peptococcaceae</taxon>
        <taxon>Desulforamulus</taxon>
    </lineage>
</organism>
<name>A0AAW7ZH18_9FIRM</name>